<reference evidence="1" key="1">
    <citation type="submission" date="2021-06" db="EMBL/GenBank/DDBJ databases">
        <title>Parelaphostrongylus tenuis whole genome reference sequence.</title>
        <authorList>
            <person name="Garwood T.J."/>
            <person name="Larsen P.A."/>
            <person name="Fountain-Jones N.M."/>
            <person name="Garbe J.R."/>
            <person name="Macchietto M.G."/>
            <person name="Kania S.A."/>
            <person name="Gerhold R.W."/>
            <person name="Richards J.E."/>
            <person name="Wolf T.M."/>
        </authorList>
    </citation>
    <scope>NUCLEOTIDE SEQUENCE</scope>
    <source>
        <strain evidence="1">MNPRO001-30</strain>
        <tissue evidence="1">Meninges</tissue>
    </source>
</reference>
<keyword evidence="2" id="KW-1185">Reference proteome</keyword>
<evidence type="ECO:0000313" key="1">
    <source>
        <dbReference type="EMBL" id="KAJ1350106.1"/>
    </source>
</evidence>
<proteinExistence type="predicted"/>
<protein>
    <submittedName>
        <fullName evidence="1">Uncharacterized protein</fullName>
    </submittedName>
</protein>
<comment type="caution">
    <text evidence="1">The sequence shown here is derived from an EMBL/GenBank/DDBJ whole genome shotgun (WGS) entry which is preliminary data.</text>
</comment>
<accession>A0AAD5MJA2</accession>
<gene>
    <name evidence="1" type="ORF">KIN20_005823</name>
</gene>
<sequence length="134" mass="15280">MIVRSHTNTAKKEQTSHNWANNVPVNFRVTVLGGITLPDGARSELGPSFSSSRPISKVSLRMVAWNHMSCKTNSVKKLEPMRSVGKEKQQVEILPIPPFSQPFYRQHDPSEEIDRKFKEFAEETFETLIHCRAT</sequence>
<name>A0AAD5MJA2_PARTN</name>
<dbReference type="EMBL" id="JAHQIW010000802">
    <property type="protein sequence ID" value="KAJ1350106.1"/>
    <property type="molecule type" value="Genomic_DNA"/>
</dbReference>
<dbReference type="AlphaFoldDB" id="A0AAD5MJA2"/>
<dbReference type="Proteomes" id="UP001196413">
    <property type="component" value="Unassembled WGS sequence"/>
</dbReference>
<organism evidence="1 2">
    <name type="scientific">Parelaphostrongylus tenuis</name>
    <name type="common">Meningeal worm</name>
    <dbReference type="NCBI Taxonomy" id="148309"/>
    <lineage>
        <taxon>Eukaryota</taxon>
        <taxon>Metazoa</taxon>
        <taxon>Ecdysozoa</taxon>
        <taxon>Nematoda</taxon>
        <taxon>Chromadorea</taxon>
        <taxon>Rhabditida</taxon>
        <taxon>Rhabditina</taxon>
        <taxon>Rhabditomorpha</taxon>
        <taxon>Strongyloidea</taxon>
        <taxon>Metastrongylidae</taxon>
        <taxon>Parelaphostrongylus</taxon>
    </lineage>
</organism>
<evidence type="ECO:0000313" key="2">
    <source>
        <dbReference type="Proteomes" id="UP001196413"/>
    </source>
</evidence>